<dbReference type="RefSeq" id="WP_182490484.1">
    <property type="nucleotide sequence ID" value="NZ_BAAAOV010000022.1"/>
</dbReference>
<evidence type="ECO:0000313" key="2">
    <source>
        <dbReference type="Proteomes" id="UP000585905"/>
    </source>
</evidence>
<name>A0A839E5M5_9MICO</name>
<sequence>MSARTPRMPSLSRRTRDGVGRALAIAVSVVLVASVGGCATPGAKPESVALSAQQGWPEAKAPGPPPLIDTYPTPPVGWLAQEGDRFWLVTWGSGSCVFDATEVEEVDAFTVAVRFEQAPAEGCTDDLSPRAHELAVPDGLVGQLETAEVVLVENAFAHVGGEVSQTEWTVDLVGGWFQSIAESFESGLAYGMPMPPPAYEQFAPRVLARGPGEPVTLVTYGSSSCPLLPIAAAVEGDVLAITVRERPAGACTADIAPTTSRLPPVDGFDPDVIASARVTIERSVGGGEVVTVPVERLD</sequence>
<keyword evidence="2" id="KW-1185">Reference proteome</keyword>
<dbReference type="AlphaFoldDB" id="A0A839E5M5"/>
<reference evidence="1 2" key="1">
    <citation type="submission" date="2020-07" db="EMBL/GenBank/DDBJ databases">
        <title>Sequencing the genomes of 1000 actinobacteria strains.</title>
        <authorList>
            <person name="Klenk H.-P."/>
        </authorList>
    </citation>
    <scope>NUCLEOTIDE SEQUENCE [LARGE SCALE GENOMIC DNA]</scope>
    <source>
        <strain evidence="1 2">DSM 19663</strain>
    </source>
</reference>
<proteinExistence type="predicted"/>
<organism evidence="1 2">
    <name type="scientific">Microcella alkalica</name>
    <dbReference type="NCBI Taxonomy" id="355930"/>
    <lineage>
        <taxon>Bacteria</taxon>
        <taxon>Bacillati</taxon>
        <taxon>Actinomycetota</taxon>
        <taxon>Actinomycetes</taxon>
        <taxon>Micrococcales</taxon>
        <taxon>Microbacteriaceae</taxon>
        <taxon>Microcella</taxon>
    </lineage>
</organism>
<dbReference type="EMBL" id="JACGWX010000002">
    <property type="protein sequence ID" value="MBA8847681.1"/>
    <property type="molecule type" value="Genomic_DNA"/>
</dbReference>
<comment type="caution">
    <text evidence="1">The sequence shown here is derived from an EMBL/GenBank/DDBJ whole genome shotgun (WGS) entry which is preliminary data.</text>
</comment>
<gene>
    <name evidence="1" type="ORF">FHX53_001266</name>
</gene>
<accession>A0A839E5M5</accession>
<evidence type="ECO:0000313" key="1">
    <source>
        <dbReference type="EMBL" id="MBA8847681.1"/>
    </source>
</evidence>
<dbReference type="Proteomes" id="UP000585905">
    <property type="component" value="Unassembled WGS sequence"/>
</dbReference>
<protein>
    <submittedName>
        <fullName evidence="1">Uncharacterized protein</fullName>
    </submittedName>
</protein>